<dbReference type="Gene3D" id="3.40.50.720">
    <property type="entry name" value="NAD(P)-binding Rossmann-like Domain"/>
    <property type="match status" value="1"/>
</dbReference>
<reference evidence="4 5" key="1">
    <citation type="submission" date="2016-04" db="EMBL/GenBank/DDBJ databases">
        <title>A degradative enzymes factory behind the ericoid mycorrhizal symbiosis.</title>
        <authorList>
            <consortium name="DOE Joint Genome Institute"/>
            <person name="Martino E."/>
            <person name="Morin E."/>
            <person name="Grelet G."/>
            <person name="Kuo A."/>
            <person name="Kohler A."/>
            <person name="Daghino S."/>
            <person name="Barry K."/>
            <person name="Choi C."/>
            <person name="Cichocki N."/>
            <person name="Clum A."/>
            <person name="Copeland A."/>
            <person name="Hainaut M."/>
            <person name="Haridas S."/>
            <person name="Labutti K."/>
            <person name="Lindquist E."/>
            <person name="Lipzen A."/>
            <person name="Khouja H.-R."/>
            <person name="Murat C."/>
            <person name="Ohm R."/>
            <person name="Olson A."/>
            <person name="Spatafora J."/>
            <person name="Veneault-Fourrey C."/>
            <person name="Henrissat B."/>
            <person name="Grigoriev I."/>
            <person name="Martin F."/>
            <person name="Perotto S."/>
        </authorList>
    </citation>
    <scope>NUCLEOTIDE SEQUENCE [LARGE SCALE GENOMIC DNA]</scope>
    <source>
        <strain evidence="4 5">F</strain>
    </source>
</reference>
<name>A0A2J6R147_HYAVF</name>
<accession>A0A2J6R147</accession>
<dbReference type="InterPro" id="IPR002347">
    <property type="entry name" value="SDR_fam"/>
</dbReference>
<dbReference type="InterPro" id="IPR020904">
    <property type="entry name" value="Sc_DH/Rdtase_CS"/>
</dbReference>
<dbReference type="PRINTS" id="PR00081">
    <property type="entry name" value="GDHRDH"/>
</dbReference>
<comment type="similarity">
    <text evidence="1">Belongs to the short-chain dehydrogenases/reductases (SDR) family.</text>
</comment>
<evidence type="ECO:0000313" key="5">
    <source>
        <dbReference type="Proteomes" id="UP000235786"/>
    </source>
</evidence>
<gene>
    <name evidence="4" type="ORF">L207DRAFT_590531</name>
</gene>
<dbReference type="GO" id="GO:0016491">
    <property type="term" value="F:oxidoreductase activity"/>
    <property type="evidence" value="ECO:0007669"/>
    <property type="project" value="UniProtKB-KW"/>
</dbReference>
<proteinExistence type="inferred from homology"/>
<keyword evidence="2" id="KW-0521">NADP</keyword>
<dbReference type="Proteomes" id="UP000235786">
    <property type="component" value="Unassembled WGS sequence"/>
</dbReference>
<dbReference type="STRING" id="1149755.A0A2J6R147"/>
<dbReference type="PANTHER" id="PTHR43180">
    <property type="entry name" value="3-OXOACYL-(ACYL-CARRIER-PROTEIN) REDUCTASE (AFU_ORTHOLOGUE AFUA_6G11210)"/>
    <property type="match status" value="1"/>
</dbReference>
<dbReference type="EMBL" id="KZ613959">
    <property type="protein sequence ID" value="PMD32237.1"/>
    <property type="molecule type" value="Genomic_DNA"/>
</dbReference>
<keyword evidence="5" id="KW-1185">Reference proteome</keyword>
<keyword evidence="3" id="KW-0560">Oxidoreductase</keyword>
<dbReference type="PANTHER" id="PTHR43180:SF16">
    <property type="entry name" value="BACILYSIN BIOSYNTHESIS OXIDOREDUCTASE BACC"/>
    <property type="match status" value="1"/>
</dbReference>
<evidence type="ECO:0000256" key="3">
    <source>
        <dbReference type="ARBA" id="ARBA00023002"/>
    </source>
</evidence>
<protein>
    <submittedName>
        <fullName evidence="4">Short chain dehydrogenase/reductase-like protein</fullName>
    </submittedName>
</protein>
<evidence type="ECO:0000256" key="2">
    <source>
        <dbReference type="ARBA" id="ARBA00022857"/>
    </source>
</evidence>
<sequence length="351" mass="38350">MSKNIVGLARQSPRIEIGTPFDTSSLEGKTILITGGASGFGAGFAKRWAESGATIIIGDIDSTQGKALVDELRKETSNASHQFLYCDVTIWQSQVDFFRKAVELSPNGRLDQVVANAGIEEAGTKLNEPQNLDQEEPPEPQFKTVDVNLKGVLYTTHLALFWLPRNPSTSPDFKPDRHLLLIGSVASLIPFAGHIQYSIAKHGVLGIFRSLRATAFQHGVRVNLLLPYFMDTPMIHPVGRAFLAGIGMGKHEDVVEAATRFAADTSIRGRALAVGPRVKLDDNGNLLPPDAQQAKEISSFEVYAHDFEEVEAFTLRYVKILNAVEAGRGYIGWAGDIVKAICSPFVSWFKS</sequence>
<evidence type="ECO:0000256" key="1">
    <source>
        <dbReference type="ARBA" id="ARBA00006484"/>
    </source>
</evidence>
<dbReference type="SUPFAM" id="SSF51735">
    <property type="entry name" value="NAD(P)-binding Rossmann-fold domains"/>
    <property type="match status" value="1"/>
</dbReference>
<dbReference type="OrthoDB" id="498125at2759"/>
<dbReference type="AlphaFoldDB" id="A0A2J6R147"/>
<dbReference type="InterPro" id="IPR036291">
    <property type="entry name" value="NAD(P)-bd_dom_sf"/>
</dbReference>
<evidence type="ECO:0000313" key="4">
    <source>
        <dbReference type="EMBL" id="PMD32237.1"/>
    </source>
</evidence>
<dbReference type="PROSITE" id="PS00061">
    <property type="entry name" value="ADH_SHORT"/>
    <property type="match status" value="1"/>
</dbReference>
<organism evidence="4 5">
    <name type="scientific">Hyaloscypha variabilis (strain UAMH 11265 / GT02V1 / F)</name>
    <name type="common">Meliniomyces variabilis</name>
    <dbReference type="NCBI Taxonomy" id="1149755"/>
    <lineage>
        <taxon>Eukaryota</taxon>
        <taxon>Fungi</taxon>
        <taxon>Dikarya</taxon>
        <taxon>Ascomycota</taxon>
        <taxon>Pezizomycotina</taxon>
        <taxon>Leotiomycetes</taxon>
        <taxon>Helotiales</taxon>
        <taxon>Hyaloscyphaceae</taxon>
        <taxon>Hyaloscypha</taxon>
        <taxon>Hyaloscypha variabilis</taxon>
    </lineage>
</organism>
<dbReference type="Pfam" id="PF00106">
    <property type="entry name" value="adh_short"/>
    <property type="match status" value="1"/>
</dbReference>